<evidence type="ECO:0000256" key="3">
    <source>
        <dbReference type="ARBA" id="ARBA00022837"/>
    </source>
</evidence>
<dbReference type="PROSITE" id="PS51257">
    <property type="entry name" value="PROKAR_LIPOPROTEIN"/>
    <property type="match status" value="1"/>
</dbReference>
<feature type="domain" description="Glycosyl-hydrolase 97 C-terminal oligomerisation" evidence="7">
    <location>
        <begin position="564"/>
        <end position="665"/>
    </location>
</feature>
<dbReference type="InterPro" id="IPR014718">
    <property type="entry name" value="GH-type_carb-bd"/>
</dbReference>
<evidence type="ECO:0000259" key="5">
    <source>
        <dbReference type="Pfam" id="PF10566"/>
    </source>
</evidence>
<evidence type="ECO:0000313" key="8">
    <source>
        <dbReference type="EMBL" id="BBL06083.1"/>
    </source>
</evidence>
<feature type="chain" id="PRO_5021401748" evidence="4">
    <location>
        <begin position="23"/>
        <end position="670"/>
    </location>
</feature>
<gene>
    <name evidence="8" type="primary">aglA</name>
    <name evidence="8" type="ORF">A5CPEGH6_07210</name>
</gene>
<feature type="domain" description="Glycosyl-hydrolase 97 N-terminal" evidence="6">
    <location>
        <begin position="27"/>
        <end position="275"/>
    </location>
</feature>
<feature type="signal peptide" evidence="4">
    <location>
        <begin position="1"/>
        <end position="22"/>
    </location>
</feature>
<dbReference type="SUPFAM" id="SSF51445">
    <property type="entry name" value="(Trans)glycosidases"/>
    <property type="match status" value="1"/>
</dbReference>
<evidence type="ECO:0000256" key="2">
    <source>
        <dbReference type="ARBA" id="ARBA00011245"/>
    </source>
</evidence>
<dbReference type="InterPro" id="IPR029486">
    <property type="entry name" value="GH97_N"/>
</dbReference>
<dbReference type="KEGG" id="ada:A5CPEGH6_07210"/>
<keyword evidence="3" id="KW-0106">Calcium</keyword>
<comment type="subunit">
    <text evidence="2">Monomer.</text>
</comment>
<dbReference type="RefSeq" id="WP_141427931.1">
    <property type="nucleotide sequence ID" value="NZ_AP019736.1"/>
</dbReference>
<evidence type="ECO:0000313" key="9">
    <source>
        <dbReference type="Proteomes" id="UP000319374"/>
    </source>
</evidence>
<proteinExistence type="predicted"/>
<organism evidence="8 9">
    <name type="scientific">Alistipes dispar</name>
    <dbReference type="NCBI Taxonomy" id="2585119"/>
    <lineage>
        <taxon>Bacteria</taxon>
        <taxon>Pseudomonadati</taxon>
        <taxon>Bacteroidota</taxon>
        <taxon>Bacteroidia</taxon>
        <taxon>Bacteroidales</taxon>
        <taxon>Rikenellaceae</taxon>
        <taxon>Alistipes</taxon>
    </lineage>
</organism>
<dbReference type="Pfam" id="PF14508">
    <property type="entry name" value="GH97_N"/>
    <property type="match status" value="1"/>
</dbReference>
<dbReference type="EMBL" id="AP019736">
    <property type="protein sequence ID" value="BBL06083.1"/>
    <property type="molecule type" value="Genomic_DNA"/>
</dbReference>
<dbReference type="GO" id="GO:0030246">
    <property type="term" value="F:carbohydrate binding"/>
    <property type="evidence" value="ECO:0007669"/>
    <property type="project" value="InterPro"/>
</dbReference>
<dbReference type="GeneID" id="98672693"/>
<dbReference type="Pfam" id="PF14509">
    <property type="entry name" value="GH97_C"/>
    <property type="match status" value="1"/>
</dbReference>
<accession>A0A4Y1WYD5</accession>
<evidence type="ECO:0000259" key="6">
    <source>
        <dbReference type="Pfam" id="PF14508"/>
    </source>
</evidence>
<dbReference type="PANTHER" id="PTHR35803:SF1">
    <property type="entry name" value="GLUCAN 1,4-ALPHA-GLUCOSIDASE SUSB"/>
    <property type="match status" value="1"/>
</dbReference>
<dbReference type="PANTHER" id="PTHR35803">
    <property type="entry name" value="GLUCAN 1,4-ALPHA-GLUCOSIDASE SUSB-RELATED"/>
    <property type="match status" value="1"/>
</dbReference>
<keyword evidence="4" id="KW-0732">Signal</keyword>
<keyword evidence="9" id="KW-1185">Reference proteome</keyword>
<dbReference type="OrthoDB" id="1109141at2"/>
<dbReference type="InterPro" id="IPR052720">
    <property type="entry name" value="Glycosyl_hydrolase_97"/>
</dbReference>
<name>A0A4Y1WYD5_9BACT</name>
<dbReference type="InterPro" id="IPR017853">
    <property type="entry name" value="GH"/>
</dbReference>
<dbReference type="Proteomes" id="UP000319374">
    <property type="component" value="Chromosome"/>
</dbReference>
<protein>
    <submittedName>
        <fullName evidence="8">Alpha-glucosidase</fullName>
    </submittedName>
</protein>
<evidence type="ECO:0000256" key="1">
    <source>
        <dbReference type="ARBA" id="ARBA00001913"/>
    </source>
</evidence>
<evidence type="ECO:0000256" key="4">
    <source>
        <dbReference type="SAM" id="SignalP"/>
    </source>
</evidence>
<dbReference type="Gene3D" id="2.70.98.10">
    <property type="match status" value="1"/>
</dbReference>
<sequence length="670" mass="75668">MRRQFALLAALGLSMLLGTGCSQDTAVSSPDGGLTLRVAERDGRIGYTLSHGETLLLDFSTLGFELRDAPALRDGLTIDATARTSFDQTWEQVWGEEHFVRNRYNELRVTVREREAPGRRFDAVFRLFDDGVGFRCEFPEQPALGEFVIMDELTEFRFPQDHMAWWMPTREPYYESIARHTPLSRMDTVNTPLTLECADGTYLALHEADLTDYAKMSLRPAGEEGTTLRCCLTPWSNGVKVYARTPFRTPWRTVVVGDTPGDLATSRLMLNLNEPSKIEDTSWIRPGKYIGIWWSMHLFQETWAQGPEHGATTENMMRYIDFAAENGIRGVLAEGWNVGWDGAWTKNTDRISFTQPYPDFDIARIAEYAASKGVELIGHHETGANTKNYEAQMEEAFAFYRKYGVRVVKTGYVNVLMDGKELHDSQYGVRHYRRVIETAARYGICIDNHEPVMPTGLERTWPNLMTQEGVRGQEYNAWSPDGGNPPEHTTVLPFLRGLAGPMDYTFGTFDFSNPVSPFARVQSTVARELAHYVVIYSPLQMASDLPENYAGKPAFAFIRDVPTDWERTVVPQAVIGDYCVFARQERDGEDWYLGAVTDEEPRTVEVALSFLTPGRKYTAQIYADGEGADWKTNPYAVEITEREVGADDRLTIRMASGGGCAVRFKAQKTE</sequence>
<comment type="cofactor">
    <cofactor evidence="1">
        <name>Ca(2+)</name>
        <dbReference type="ChEBI" id="CHEBI:29108"/>
    </cofactor>
</comment>
<reference evidence="9" key="1">
    <citation type="submission" date="2019-06" db="EMBL/GenBank/DDBJ databases">
        <title>Alistipes onderdonkii subsp. vulgaris subsp. nov., Alistipes dispar sp. nov. and Alistipes communis sp. nov., isolated from human faeces, and creation of Alistipes onderdonkii subsp. onderdonkii subsp. nov.</title>
        <authorList>
            <person name="Sakamoto M."/>
            <person name="Ikeyama N."/>
            <person name="Ogata Y."/>
            <person name="Suda W."/>
            <person name="Iino T."/>
            <person name="Hattori M."/>
            <person name="Ohkuma M."/>
        </authorList>
    </citation>
    <scope>NUCLEOTIDE SEQUENCE [LARGE SCALE GENOMIC DNA]</scope>
    <source>
        <strain evidence="9">5CPEGH6</strain>
    </source>
</reference>
<dbReference type="Pfam" id="PF10566">
    <property type="entry name" value="Glyco_hydro_97"/>
    <property type="match status" value="1"/>
</dbReference>
<dbReference type="InterPro" id="IPR013785">
    <property type="entry name" value="Aldolase_TIM"/>
</dbReference>
<dbReference type="InterPro" id="IPR019563">
    <property type="entry name" value="GH97_catalytic"/>
</dbReference>
<dbReference type="AlphaFoldDB" id="A0A4Y1WYD5"/>
<feature type="domain" description="Glycosyl-hydrolase 97 catalytic" evidence="5">
    <location>
        <begin position="293"/>
        <end position="470"/>
    </location>
</feature>
<evidence type="ECO:0000259" key="7">
    <source>
        <dbReference type="Pfam" id="PF14509"/>
    </source>
</evidence>
<dbReference type="InterPro" id="IPR029483">
    <property type="entry name" value="GH97_C"/>
</dbReference>
<dbReference type="Gene3D" id="3.20.20.70">
    <property type="entry name" value="Aldolase class I"/>
    <property type="match status" value="1"/>
</dbReference>